<comment type="caution">
    <text evidence="1">The sequence shown here is derived from an EMBL/GenBank/DDBJ whole genome shotgun (WGS) entry which is preliminary data.</text>
</comment>
<accession>A0A8H6XRD9</accession>
<dbReference type="Proteomes" id="UP000623467">
    <property type="component" value="Unassembled WGS sequence"/>
</dbReference>
<dbReference type="AlphaFoldDB" id="A0A8H6XRD9"/>
<sequence>MDDHQRLSPKSGSPSPKNLCTRYTGAFFPDSQHLVVAGGIFTSNNVVESVPPDFLRIPLGSIDLRREIRLDEAMVVVSRNSKRCSIRRVYSARVGSCDKPMTAILYHVAWQDWNNCVSCHLSVRHSHILQIYGTASSSGIHAAVFHGDLIPFKQFLASFRHSSIMQVYIIAYASLQTSAAEEYAAALIPTSALGRIFWIRRSTGRLSLEFIGDQTYAEFAFGAEELSPPESLMALQHPHQEAQVIASLGFHRWYSLCALYQTQRRSSSISVQAEVKLGSIIYWRPGRPFQDTTEIAKSVVPQITRYGWDVLNGTKLFRDGFSRCNAADVFSSEISLTRYHDTPHISWLAQANSIFRQLQIVANYGDYIFIDWVNFILKIGAPNPNTPHGYLFLCPPVHFDIGATSSRWPARPAYWSLDPSGNDPLSAEEAASLGYPSITLRTEASMAFWDENVYAGLRKFNEGKGLDPEGQDVLRDLGFPLFEGDRSDHPTADIELTAYCGG</sequence>
<evidence type="ECO:0000313" key="1">
    <source>
        <dbReference type="EMBL" id="KAF7346623.1"/>
    </source>
</evidence>
<dbReference type="OrthoDB" id="3063557at2759"/>
<gene>
    <name evidence="1" type="ORF">MSAN_01799800</name>
</gene>
<reference evidence="1" key="1">
    <citation type="submission" date="2020-05" db="EMBL/GenBank/DDBJ databases">
        <title>Mycena genomes resolve the evolution of fungal bioluminescence.</title>
        <authorList>
            <person name="Tsai I.J."/>
        </authorList>
    </citation>
    <scope>NUCLEOTIDE SEQUENCE</scope>
    <source>
        <strain evidence="1">160909Yilan</strain>
    </source>
</reference>
<organism evidence="1 2">
    <name type="scientific">Mycena sanguinolenta</name>
    <dbReference type="NCBI Taxonomy" id="230812"/>
    <lineage>
        <taxon>Eukaryota</taxon>
        <taxon>Fungi</taxon>
        <taxon>Dikarya</taxon>
        <taxon>Basidiomycota</taxon>
        <taxon>Agaricomycotina</taxon>
        <taxon>Agaricomycetes</taxon>
        <taxon>Agaricomycetidae</taxon>
        <taxon>Agaricales</taxon>
        <taxon>Marasmiineae</taxon>
        <taxon>Mycenaceae</taxon>
        <taxon>Mycena</taxon>
    </lineage>
</organism>
<protein>
    <submittedName>
        <fullName evidence="1">Uncharacterized protein</fullName>
    </submittedName>
</protein>
<dbReference type="EMBL" id="JACAZH010000018">
    <property type="protein sequence ID" value="KAF7346623.1"/>
    <property type="molecule type" value="Genomic_DNA"/>
</dbReference>
<proteinExistence type="predicted"/>
<keyword evidence="2" id="KW-1185">Reference proteome</keyword>
<name>A0A8H6XRD9_9AGAR</name>
<evidence type="ECO:0000313" key="2">
    <source>
        <dbReference type="Proteomes" id="UP000623467"/>
    </source>
</evidence>